<feature type="compositionally biased region" description="Basic residues" evidence="1">
    <location>
        <begin position="126"/>
        <end position="137"/>
    </location>
</feature>
<reference evidence="2" key="1">
    <citation type="journal article" date="2019" name="Sci. Rep.">
        <title>Draft genome of Tanacetum cinerariifolium, the natural source of mosquito coil.</title>
        <authorList>
            <person name="Yamashiro T."/>
            <person name="Shiraishi A."/>
            <person name="Satake H."/>
            <person name="Nakayama K."/>
        </authorList>
    </citation>
    <scope>NUCLEOTIDE SEQUENCE</scope>
</reference>
<name>A0A6L2KR82_TANCI</name>
<evidence type="ECO:0000256" key="1">
    <source>
        <dbReference type="SAM" id="MobiDB-lite"/>
    </source>
</evidence>
<proteinExistence type="predicted"/>
<dbReference type="AlphaFoldDB" id="A0A6L2KR82"/>
<accession>A0A6L2KR82</accession>
<dbReference type="EMBL" id="BKCJ010002957">
    <property type="protein sequence ID" value="GEU52041.1"/>
    <property type="molecule type" value="Genomic_DNA"/>
</dbReference>
<organism evidence="2">
    <name type="scientific">Tanacetum cinerariifolium</name>
    <name type="common">Dalmatian daisy</name>
    <name type="synonym">Chrysanthemum cinerariifolium</name>
    <dbReference type="NCBI Taxonomy" id="118510"/>
    <lineage>
        <taxon>Eukaryota</taxon>
        <taxon>Viridiplantae</taxon>
        <taxon>Streptophyta</taxon>
        <taxon>Embryophyta</taxon>
        <taxon>Tracheophyta</taxon>
        <taxon>Spermatophyta</taxon>
        <taxon>Magnoliopsida</taxon>
        <taxon>eudicotyledons</taxon>
        <taxon>Gunneridae</taxon>
        <taxon>Pentapetalae</taxon>
        <taxon>asterids</taxon>
        <taxon>campanulids</taxon>
        <taxon>Asterales</taxon>
        <taxon>Asteraceae</taxon>
        <taxon>Asteroideae</taxon>
        <taxon>Anthemideae</taxon>
        <taxon>Anthemidinae</taxon>
        <taxon>Tanacetum</taxon>
    </lineage>
</organism>
<feature type="compositionally biased region" description="Polar residues" evidence="1">
    <location>
        <begin position="115"/>
        <end position="125"/>
    </location>
</feature>
<sequence length="222" mass="25004">MKKTNLGTVVKTEEGEILEDDADDPKVDVPSLYQVTRSLGKEIVLDFEHSAIHLTSPERDLQIALMESRSLRGDIYGSLFQQSRSVERRGQSSFAGHNAANTNLFQQWQARSESQRVLPSSTRSQRTSKRNVRRRSVRPISNEIPESSFARARNTQFSTHGEVRGNKSSSYKDLGDCNQCCVHWGALFWNFELPTILEPGKLAKVDKDAILVDDARELAVDP</sequence>
<feature type="region of interest" description="Disordered" evidence="1">
    <location>
        <begin position="115"/>
        <end position="140"/>
    </location>
</feature>
<evidence type="ECO:0000313" key="2">
    <source>
        <dbReference type="EMBL" id="GEU52041.1"/>
    </source>
</evidence>
<comment type="caution">
    <text evidence="2">The sequence shown here is derived from an EMBL/GenBank/DDBJ whole genome shotgun (WGS) entry which is preliminary data.</text>
</comment>
<gene>
    <name evidence="2" type="ORF">Tci_024019</name>
</gene>
<protein>
    <submittedName>
        <fullName evidence="2">Uncharacterized protein</fullName>
    </submittedName>
</protein>